<reference evidence="8 9" key="1">
    <citation type="submission" date="2015-10" db="EMBL/GenBank/DDBJ databases">
        <title>Draft genome sequence of Streptomyces cellostaticus DSM 40189, type strain for the species Streptomyces cellostaticus.</title>
        <authorList>
            <person name="Ruckert C."/>
            <person name="Winkler A."/>
            <person name="Kalinowski J."/>
            <person name="Kampfer P."/>
            <person name="Glaeser S."/>
        </authorList>
    </citation>
    <scope>NUCLEOTIDE SEQUENCE [LARGE SCALE GENOMIC DNA]</scope>
    <source>
        <strain evidence="8 9">DSM 40189</strain>
    </source>
</reference>
<dbReference type="AlphaFoldDB" id="A0A101NHC6"/>
<dbReference type="GO" id="GO:0004867">
    <property type="term" value="F:serine-type endopeptidase inhibitor activity"/>
    <property type="evidence" value="ECO:0007669"/>
    <property type="project" value="UniProtKB-KW"/>
</dbReference>
<protein>
    <recommendedName>
        <fullName evidence="7">Subtilisin inhibitor domain-containing protein</fullName>
    </recommendedName>
</protein>
<keyword evidence="4" id="KW-0646">Protease inhibitor</keyword>
<keyword evidence="3" id="KW-0964">Secreted</keyword>
<feature type="domain" description="Subtilisin inhibitor" evidence="7">
    <location>
        <begin position="2"/>
        <end position="64"/>
    </location>
</feature>
<keyword evidence="9" id="KW-1185">Reference proteome</keyword>
<keyword evidence="5" id="KW-0722">Serine protease inhibitor</keyword>
<comment type="caution">
    <text evidence="8">The sequence shown here is derived from an EMBL/GenBank/DDBJ whole genome shotgun (WGS) entry which is preliminary data.</text>
</comment>
<evidence type="ECO:0000256" key="2">
    <source>
        <dbReference type="ARBA" id="ARBA00010472"/>
    </source>
</evidence>
<evidence type="ECO:0000256" key="5">
    <source>
        <dbReference type="ARBA" id="ARBA00022900"/>
    </source>
</evidence>
<dbReference type="Gene3D" id="3.30.350.10">
    <property type="entry name" value="Subtilisin inhibitor-like"/>
    <property type="match status" value="1"/>
</dbReference>
<proteinExistence type="inferred from homology"/>
<evidence type="ECO:0000256" key="1">
    <source>
        <dbReference type="ARBA" id="ARBA00004613"/>
    </source>
</evidence>
<evidence type="ECO:0000313" key="8">
    <source>
        <dbReference type="EMBL" id="KUM92971.1"/>
    </source>
</evidence>
<accession>A0A101NHC6</accession>
<dbReference type="Pfam" id="PF00720">
    <property type="entry name" value="SSI"/>
    <property type="match status" value="1"/>
</dbReference>
<dbReference type="InterPro" id="IPR023549">
    <property type="entry name" value="Subtilisin_inhibitor"/>
</dbReference>
<keyword evidence="6" id="KW-1015">Disulfide bond</keyword>
<dbReference type="InterPro" id="IPR036819">
    <property type="entry name" value="Subtilisin_inhibitor-like_sf"/>
</dbReference>
<sequence>MLSCDPPSGPHPKAAEACKDLDASEGKLERPTGTVCILIYAPVIAQAEGLWHGRPVSFKHTYGNDCELRAGTRSVFAF</sequence>
<dbReference type="EMBL" id="LMWL01000054">
    <property type="protein sequence ID" value="KUM92971.1"/>
    <property type="molecule type" value="Genomic_DNA"/>
</dbReference>
<evidence type="ECO:0000256" key="4">
    <source>
        <dbReference type="ARBA" id="ARBA00022690"/>
    </source>
</evidence>
<dbReference type="STRING" id="67285.AQI88_29360"/>
<dbReference type="SUPFAM" id="SSF55399">
    <property type="entry name" value="Subtilisin inhibitor"/>
    <property type="match status" value="1"/>
</dbReference>
<evidence type="ECO:0000313" key="9">
    <source>
        <dbReference type="Proteomes" id="UP000054241"/>
    </source>
</evidence>
<gene>
    <name evidence="8" type="ORF">AQI88_29360</name>
</gene>
<dbReference type="GO" id="GO:0005576">
    <property type="term" value="C:extracellular region"/>
    <property type="evidence" value="ECO:0007669"/>
    <property type="project" value="UniProtKB-SubCell"/>
</dbReference>
<organism evidence="8 9">
    <name type="scientific">Streptomyces cellostaticus</name>
    <dbReference type="NCBI Taxonomy" id="67285"/>
    <lineage>
        <taxon>Bacteria</taxon>
        <taxon>Bacillati</taxon>
        <taxon>Actinomycetota</taxon>
        <taxon>Actinomycetes</taxon>
        <taxon>Kitasatosporales</taxon>
        <taxon>Streptomycetaceae</taxon>
        <taxon>Streptomyces</taxon>
    </lineage>
</organism>
<name>A0A101NHC6_9ACTN</name>
<evidence type="ECO:0000256" key="6">
    <source>
        <dbReference type="ARBA" id="ARBA00023157"/>
    </source>
</evidence>
<comment type="subcellular location">
    <subcellularLocation>
        <location evidence="1">Secreted</location>
    </subcellularLocation>
</comment>
<evidence type="ECO:0000256" key="3">
    <source>
        <dbReference type="ARBA" id="ARBA00022525"/>
    </source>
</evidence>
<evidence type="ECO:0000259" key="7">
    <source>
        <dbReference type="Pfam" id="PF00720"/>
    </source>
</evidence>
<comment type="similarity">
    <text evidence="2">Belongs to the protease inhibitor I16 (SSI) family.</text>
</comment>
<dbReference type="Proteomes" id="UP000054241">
    <property type="component" value="Unassembled WGS sequence"/>
</dbReference>